<keyword evidence="9" id="KW-0479">Metal-binding</keyword>
<evidence type="ECO:0000256" key="6">
    <source>
        <dbReference type="ARBA" id="ARBA00022603"/>
    </source>
</evidence>
<evidence type="ECO:0000313" key="14">
    <source>
        <dbReference type="EMBL" id="CCD39384.2"/>
    </source>
</evidence>
<evidence type="ECO:0000256" key="5">
    <source>
        <dbReference type="ARBA" id="ARBA00022490"/>
    </source>
</evidence>
<dbReference type="STRING" id="1055526.BKIR_c48_3584"/>
<sequence>MEIVERKKSADGGCKYLLSTGDLTKTVESTLFYLDEQRFPYLCVSCQIGCAIGCIFCETGRQKPLGNLDSDQIIRQVKVCSSDLAQETNGEIMNINTVLFAGMGEPMLNLPELKKATIAIKSRRLAHRVTMTTMGIVSKFKELYEIPLDTLSISLHATTDEKRRRLIPGGAKYRITDLIDHADRYQKTSGARVIFNYLLLRDVNDTDEDLHRLMTLINPNDFVVKLKYLNEISSVDGLKLKASDRFSFFANKLRENGYECIVDISKGTDVWGGCGQLCSKSRTLRVTMERK</sequence>
<dbReference type="InterPro" id="IPR058240">
    <property type="entry name" value="rSAM_sf"/>
</dbReference>
<dbReference type="SUPFAM" id="SSF102114">
    <property type="entry name" value="Radical SAM enzymes"/>
    <property type="match status" value="1"/>
</dbReference>
<reference evidence="14 15" key="2">
    <citation type="submission" date="2011-10" db="EMBL/GenBank/DDBJ databases">
        <title>Draft genome sequence of Candidatus Burkholderia kirkii.</title>
        <authorList>
            <person name="Carlier A.L."/>
            <person name="Eberl L."/>
        </authorList>
    </citation>
    <scope>NUCLEOTIDE SEQUENCE [LARGE SCALE GENOMIC DNA]</scope>
    <source>
        <strain evidence="14 15">UZHbot1</strain>
    </source>
</reference>
<accession>G4ME05</accession>
<keyword evidence="7 14" id="KW-0808">Transferase</keyword>
<evidence type="ECO:0000256" key="11">
    <source>
        <dbReference type="ARBA" id="ARBA00023014"/>
    </source>
</evidence>
<comment type="similarity">
    <text evidence="3">Belongs to the radical SAM superfamily. RlmN family.</text>
</comment>
<dbReference type="GO" id="GO:0030488">
    <property type="term" value="P:tRNA methylation"/>
    <property type="evidence" value="ECO:0007669"/>
    <property type="project" value="TreeGrafter"/>
</dbReference>
<dbReference type="BioCyc" id="CBUR1055526:G10QW-244-MONOMER"/>
<protein>
    <submittedName>
        <fullName evidence="14">Ribosomal RNA large subunit methyltransferase N</fullName>
    </submittedName>
</protein>
<dbReference type="GO" id="GO:0051539">
    <property type="term" value="F:4 iron, 4 sulfur cluster binding"/>
    <property type="evidence" value="ECO:0007669"/>
    <property type="project" value="UniProtKB-KW"/>
</dbReference>
<dbReference type="PANTHER" id="PTHR30544">
    <property type="entry name" value="23S RRNA METHYLTRANSFERASE"/>
    <property type="match status" value="1"/>
</dbReference>
<dbReference type="InterPro" id="IPR007197">
    <property type="entry name" value="rSAM"/>
</dbReference>
<dbReference type="GO" id="GO:0008173">
    <property type="term" value="F:RNA methyltransferase activity"/>
    <property type="evidence" value="ECO:0007669"/>
    <property type="project" value="InterPro"/>
</dbReference>
<proteinExistence type="inferred from homology"/>
<keyword evidence="4" id="KW-0004">4Fe-4S</keyword>
<dbReference type="GO" id="GO:0005737">
    <property type="term" value="C:cytoplasm"/>
    <property type="evidence" value="ECO:0007669"/>
    <property type="project" value="UniProtKB-SubCell"/>
</dbReference>
<dbReference type="Proteomes" id="UP000003511">
    <property type="component" value="Unassembled WGS sequence"/>
</dbReference>
<evidence type="ECO:0000313" key="15">
    <source>
        <dbReference type="Proteomes" id="UP000003511"/>
    </source>
</evidence>
<dbReference type="Gene3D" id="3.20.20.70">
    <property type="entry name" value="Aldolase class I"/>
    <property type="match status" value="1"/>
</dbReference>
<comment type="cofactor">
    <cofactor evidence="1">
        <name>[4Fe-4S] cluster</name>
        <dbReference type="ChEBI" id="CHEBI:49883"/>
    </cofactor>
</comment>
<dbReference type="SFLD" id="SFLDF00275">
    <property type="entry name" value="adenosine_C2_methyltransferase"/>
    <property type="match status" value="1"/>
</dbReference>
<name>G4ME05_9BURK</name>
<dbReference type="SFLD" id="SFLDS00029">
    <property type="entry name" value="Radical_SAM"/>
    <property type="match status" value="1"/>
</dbReference>
<dbReference type="PROSITE" id="PS51918">
    <property type="entry name" value="RADICAL_SAM"/>
    <property type="match status" value="1"/>
</dbReference>
<evidence type="ECO:0000256" key="12">
    <source>
        <dbReference type="ARBA" id="ARBA00023157"/>
    </source>
</evidence>
<gene>
    <name evidence="14" type="ORF">BKIR_c48_3584</name>
</gene>
<comment type="subcellular location">
    <subcellularLocation>
        <location evidence="2">Cytoplasm</location>
    </subcellularLocation>
</comment>
<evidence type="ECO:0000256" key="9">
    <source>
        <dbReference type="ARBA" id="ARBA00022723"/>
    </source>
</evidence>
<dbReference type="AlphaFoldDB" id="G4ME05"/>
<dbReference type="CDD" id="cd01335">
    <property type="entry name" value="Radical_SAM"/>
    <property type="match status" value="1"/>
</dbReference>
<comment type="caution">
    <text evidence="14">The sequence shown here is derived from an EMBL/GenBank/DDBJ whole genome shotgun (WGS) entry which is preliminary data.</text>
</comment>
<keyword evidence="5" id="KW-0963">Cytoplasm</keyword>
<keyword evidence="11" id="KW-0411">Iron-sulfur</keyword>
<organism evidence="14 15">
    <name type="scientific">Candidatus Paraburkholderia kirkii UZHbot1</name>
    <dbReference type="NCBI Taxonomy" id="1055526"/>
    <lineage>
        <taxon>Bacteria</taxon>
        <taxon>Pseudomonadati</taxon>
        <taxon>Pseudomonadota</taxon>
        <taxon>Betaproteobacteria</taxon>
        <taxon>Burkholderiales</taxon>
        <taxon>Burkholderiaceae</taxon>
        <taxon>Paraburkholderia</taxon>
    </lineage>
</organism>
<evidence type="ECO:0000256" key="2">
    <source>
        <dbReference type="ARBA" id="ARBA00004496"/>
    </source>
</evidence>
<dbReference type="InterPro" id="IPR040072">
    <property type="entry name" value="Methyltransferase_A"/>
</dbReference>
<evidence type="ECO:0000256" key="4">
    <source>
        <dbReference type="ARBA" id="ARBA00022485"/>
    </source>
</evidence>
<evidence type="ECO:0000256" key="1">
    <source>
        <dbReference type="ARBA" id="ARBA00001966"/>
    </source>
</evidence>
<keyword evidence="12" id="KW-1015">Disulfide bond</keyword>
<dbReference type="GO" id="GO:0070475">
    <property type="term" value="P:rRNA base methylation"/>
    <property type="evidence" value="ECO:0007669"/>
    <property type="project" value="TreeGrafter"/>
</dbReference>
<keyword evidence="15" id="KW-1185">Reference proteome</keyword>
<evidence type="ECO:0000259" key="13">
    <source>
        <dbReference type="PROSITE" id="PS51918"/>
    </source>
</evidence>
<feature type="domain" description="Radical SAM core" evidence="13">
    <location>
        <begin position="36"/>
        <end position="259"/>
    </location>
</feature>
<keyword evidence="10" id="KW-0408">Iron</keyword>
<dbReference type="GO" id="GO:0046872">
    <property type="term" value="F:metal ion binding"/>
    <property type="evidence" value="ECO:0007669"/>
    <property type="project" value="UniProtKB-KW"/>
</dbReference>
<keyword evidence="6 14" id="KW-0489">Methyltransferase</keyword>
<dbReference type="SFLD" id="SFLDG01062">
    <property type="entry name" value="methyltransferase_(Class_A)"/>
    <property type="match status" value="1"/>
</dbReference>
<dbReference type="InterPro" id="IPR013785">
    <property type="entry name" value="Aldolase_TIM"/>
</dbReference>
<dbReference type="HOGENOM" id="CLU_029101_2_0_4"/>
<keyword evidence="8" id="KW-0949">S-adenosyl-L-methionine</keyword>
<evidence type="ECO:0000256" key="7">
    <source>
        <dbReference type="ARBA" id="ARBA00022679"/>
    </source>
</evidence>
<dbReference type="EMBL" id="CAFE01000214">
    <property type="protein sequence ID" value="CCD39384.2"/>
    <property type="molecule type" value="Genomic_DNA"/>
</dbReference>
<reference evidence="14 15" key="1">
    <citation type="submission" date="2011-09" db="EMBL/GenBank/DDBJ databases">
        <authorList>
            <person name="Carlier A."/>
        </authorList>
    </citation>
    <scope>NUCLEOTIDE SEQUENCE [LARGE SCALE GENOMIC DNA]</scope>
    <source>
        <strain evidence="14 15">UZHbot1</strain>
    </source>
</reference>
<evidence type="ECO:0000256" key="10">
    <source>
        <dbReference type="ARBA" id="ARBA00023004"/>
    </source>
</evidence>
<dbReference type="Pfam" id="PF04055">
    <property type="entry name" value="Radical_SAM"/>
    <property type="match status" value="1"/>
</dbReference>
<dbReference type="InterPro" id="IPR004383">
    <property type="entry name" value="rRNA_lsu_MTrfase_RlmN/Cfr"/>
</dbReference>
<evidence type="ECO:0000256" key="3">
    <source>
        <dbReference type="ARBA" id="ARBA00007544"/>
    </source>
</evidence>
<evidence type="ECO:0000256" key="8">
    <source>
        <dbReference type="ARBA" id="ARBA00022691"/>
    </source>
</evidence>
<dbReference type="PANTHER" id="PTHR30544:SF5">
    <property type="entry name" value="RADICAL SAM CORE DOMAIN-CONTAINING PROTEIN"/>
    <property type="match status" value="1"/>
</dbReference>